<dbReference type="SUPFAM" id="SSF46689">
    <property type="entry name" value="Homeodomain-like"/>
    <property type="match status" value="1"/>
</dbReference>
<accession>A0A179C7Y0</accession>
<organism evidence="2 3">
    <name type="scientific">Ligilactobacillus aviarius</name>
    <dbReference type="NCBI Taxonomy" id="1606"/>
    <lineage>
        <taxon>Bacteria</taxon>
        <taxon>Bacillati</taxon>
        <taxon>Bacillota</taxon>
        <taxon>Bacilli</taxon>
        <taxon>Lactobacillales</taxon>
        <taxon>Lactobacillaceae</taxon>
        <taxon>Ligilactobacillus</taxon>
    </lineage>
</organism>
<dbReference type="Gene3D" id="1.10.357.10">
    <property type="entry name" value="Tetracycline Repressor, domain 2"/>
    <property type="match status" value="1"/>
</dbReference>
<dbReference type="EMBL" id="LVKI01000026">
    <property type="protein sequence ID" value="OAQ07664.1"/>
    <property type="molecule type" value="Genomic_DNA"/>
</dbReference>
<reference evidence="3" key="1">
    <citation type="submission" date="2016-03" db="EMBL/GenBank/DDBJ databases">
        <authorList>
            <person name="Johnson T.J."/>
            <person name="Youmans B."/>
            <person name="Case K."/>
            <person name="Noll S."/>
        </authorList>
    </citation>
    <scope>NUCLEOTIDE SEQUENCE [LARGE SCALE GENOMIC DNA]</scope>
    <source>
        <strain evidence="3">UMNLAv8</strain>
    </source>
</reference>
<gene>
    <name evidence="2" type="ORF">A3O14_05670</name>
</gene>
<comment type="caution">
    <text evidence="2">The sequence shown here is derived from an EMBL/GenBank/DDBJ whole genome shotgun (WGS) entry which is preliminary data.</text>
</comment>
<dbReference type="RefSeq" id="WP_064207551.1">
    <property type="nucleotide sequence ID" value="NZ_LVKC01000006.1"/>
</dbReference>
<dbReference type="Pfam" id="PF17929">
    <property type="entry name" value="TetR_C_34"/>
    <property type="match status" value="1"/>
</dbReference>
<proteinExistence type="predicted"/>
<evidence type="ECO:0000313" key="2">
    <source>
        <dbReference type="EMBL" id="OAQ07664.1"/>
    </source>
</evidence>
<dbReference type="InterPro" id="IPR009057">
    <property type="entry name" value="Homeodomain-like_sf"/>
</dbReference>
<protein>
    <recommendedName>
        <fullName evidence="1">Tetracyclin repressor-like C-terminal domain-containing protein</fullName>
    </recommendedName>
</protein>
<dbReference type="OrthoDB" id="9810250at2"/>
<dbReference type="AlphaFoldDB" id="A0A179C7Y0"/>
<sequence>MTFQRARNDEQRQIRINQITTAMIELMEDLPFDKITMKKLGEKLSFTRNNLYQYVKSKNEVILLIIQQDFVEWANTLHDNLQPLKTPTLSAFCKVWVQAAVKYPRILHWFPLLGELIEKDVTLEKLIPFKKSYFKILEAVKKDIIKVLPKLDSAQAERLVYFHLRVLPHLFHLYNESTIQKEAIKQAGYSGPQGSFEEQAEIEMQIYVNGLYNTDLEINE</sequence>
<dbReference type="Proteomes" id="UP000078520">
    <property type="component" value="Unassembled WGS sequence"/>
</dbReference>
<evidence type="ECO:0000259" key="1">
    <source>
        <dbReference type="Pfam" id="PF17929"/>
    </source>
</evidence>
<evidence type="ECO:0000313" key="3">
    <source>
        <dbReference type="Proteomes" id="UP000078520"/>
    </source>
</evidence>
<name>A0A179C7Y0_9LACO</name>
<feature type="domain" description="Tetracyclin repressor-like C-terminal" evidence="1">
    <location>
        <begin position="91"/>
        <end position="210"/>
    </location>
</feature>
<dbReference type="InterPro" id="IPR041483">
    <property type="entry name" value="TetR_C_34"/>
</dbReference>